<organism evidence="3 4">
    <name type="scientific">Coptis chinensis</name>
    <dbReference type="NCBI Taxonomy" id="261450"/>
    <lineage>
        <taxon>Eukaryota</taxon>
        <taxon>Viridiplantae</taxon>
        <taxon>Streptophyta</taxon>
        <taxon>Embryophyta</taxon>
        <taxon>Tracheophyta</taxon>
        <taxon>Spermatophyta</taxon>
        <taxon>Magnoliopsida</taxon>
        <taxon>Ranunculales</taxon>
        <taxon>Ranunculaceae</taxon>
        <taxon>Coptidoideae</taxon>
        <taxon>Coptis</taxon>
    </lineage>
</organism>
<dbReference type="Proteomes" id="UP000631114">
    <property type="component" value="Unassembled WGS sequence"/>
</dbReference>
<dbReference type="OrthoDB" id="1113909at2759"/>
<proteinExistence type="predicted"/>
<dbReference type="SUPFAM" id="SSF56219">
    <property type="entry name" value="DNase I-like"/>
    <property type="match status" value="1"/>
</dbReference>
<accession>A0A835HZB7</accession>
<feature type="domain" description="Endonuclease/exonuclease/phosphatase" evidence="2">
    <location>
        <begin position="294"/>
        <end position="492"/>
    </location>
</feature>
<feature type="region of interest" description="Disordered" evidence="1">
    <location>
        <begin position="1"/>
        <end position="29"/>
    </location>
</feature>
<dbReference type="PANTHER" id="PTHR33710:SF71">
    <property type="entry name" value="ENDONUCLEASE_EXONUCLEASE_PHOSPHATASE DOMAIN-CONTAINING PROTEIN"/>
    <property type="match status" value="1"/>
</dbReference>
<dbReference type="Gene3D" id="3.60.10.10">
    <property type="entry name" value="Endonuclease/exonuclease/phosphatase"/>
    <property type="match status" value="1"/>
</dbReference>
<dbReference type="EMBL" id="JADFTS010000004">
    <property type="protein sequence ID" value="KAF9607829.1"/>
    <property type="molecule type" value="Genomic_DNA"/>
</dbReference>
<sequence length="523" mass="58948">MRGLSTDEKTSPASTDNMRDSSSLKTKATKPENVKIEDVKVDFWKRLILDSMITDHSLTAEATVFQEQMDADMPEGESDDSISKPFHMVVENISSDYDDLYDTEKGTTPFIMDEGEPSKTNYTGLQGGFVMHVEDTDDWMWADFGIHDLEATRLAEVIDVDSNSMGNLLGLNNEDEDNFRSVGDIPSWDGVANDLCSIPSPPENILQLLQEIDNDPLFNMNIEEPNLAPAGAPLSMMQQTGDSVGPAKENRSLTFFEKVDVEGTTEELIYGTHNPTQSVATSNRGMGSKDIVNNLRSLVKQFNHDVLFLAETKLFFNKFMYVRKSLKFSRVFVVDPVGSSGGLAVLYKDNIAFQVVDGYKHAISGIFVNYLTNVSWHVSFIYEDHVSHKWKAVWDYIRAYKNVFLGPWIILGDFNVVAYSAKKEGGNPVLIRHMEDFVQFINDLDMIDLGFSGPSFTWSNNILGDANIRERLDRAIANSEWLDIFPLAYSDHVALAVYFSGVVDNGPKPFRFHDMWCKERRGY</sequence>
<evidence type="ECO:0000256" key="1">
    <source>
        <dbReference type="SAM" id="MobiDB-lite"/>
    </source>
</evidence>
<feature type="compositionally biased region" description="Basic and acidic residues" evidence="1">
    <location>
        <begin position="1"/>
        <end position="10"/>
    </location>
</feature>
<reference evidence="3 4" key="1">
    <citation type="submission" date="2020-10" db="EMBL/GenBank/DDBJ databases">
        <title>The Coptis chinensis genome and diversification of protoberbering-type alkaloids.</title>
        <authorList>
            <person name="Wang B."/>
            <person name="Shu S."/>
            <person name="Song C."/>
            <person name="Liu Y."/>
        </authorList>
    </citation>
    <scope>NUCLEOTIDE SEQUENCE [LARGE SCALE GENOMIC DNA]</scope>
    <source>
        <strain evidence="3">HL-2020</strain>
        <tissue evidence="3">Leaf</tissue>
    </source>
</reference>
<name>A0A835HZB7_9MAGN</name>
<dbReference type="GO" id="GO:0003824">
    <property type="term" value="F:catalytic activity"/>
    <property type="evidence" value="ECO:0007669"/>
    <property type="project" value="InterPro"/>
</dbReference>
<gene>
    <name evidence="3" type="ORF">IFM89_001577</name>
</gene>
<evidence type="ECO:0000313" key="3">
    <source>
        <dbReference type="EMBL" id="KAF9607829.1"/>
    </source>
</evidence>
<protein>
    <recommendedName>
        <fullName evidence="2">Endonuclease/exonuclease/phosphatase domain-containing protein</fullName>
    </recommendedName>
</protein>
<dbReference type="InterPro" id="IPR005135">
    <property type="entry name" value="Endo/exonuclease/phosphatase"/>
</dbReference>
<evidence type="ECO:0000313" key="4">
    <source>
        <dbReference type="Proteomes" id="UP000631114"/>
    </source>
</evidence>
<dbReference type="AlphaFoldDB" id="A0A835HZB7"/>
<dbReference type="InterPro" id="IPR036691">
    <property type="entry name" value="Endo/exonu/phosph_ase_sf"/>
</dbReference>
<dbReference type="Pfam" id="PF03372">
    <property type="entry name" value="Exo_endo_phos"/>
    <property type="match status" value="1"/>
</dbReference>
<evidence type="ECO:0000259" key="2">
    <source>
        <dbReference type="Pfam" id="PF03372"/>
    </source>
</evidence>
<comment type="caution">
    <text evidence="3">The sequence shown here is derived from an EMBL/GenBank/DDBJ whole genome shotgun (WGS) entry which is preliminary data.</text>
</comment>
<dbReference type="PANTHER" id="PTHR33710">
    <property type="entry name" value="BNAC02G09200D PROTEIN"/>
    <property type="match status" value="1"/>
</dbReference>
<keyword evidence="4" id="KW-1185">Reference proteome</keyword>
<feature type="compositionally biased region" description="Polar residues" evidence="1">
    <location>
        <begin position="11"/>
        <end position="26"/>
    </location>
</feature>